<dbReference type="Proteomes" id="UP000466442">
    <property type="component" value="Linkage Group LG9"/>
</dbReference>
<dbReference type="InterPro" id="IPR039041">
    <property type="entry name" value="Nav/unc-53"/>
</dbReference>
<dbReference type="InterPro" id="IPR036872">
    <property type="entry name" value="CH_dom_sf"/>
</dbReference>
<name>A0A8S9X7W6_APOLU</name>
<dbReference type="EMBL" id="WIXP02000009">
    <property type="protein sequence ID" value="KAF6205072.1"/>
    <property type="molecule type" value="Genomic_DNA"/>
</dbReference>
<evidence type="ECO:0000313" key="1">
    <source>
        <dbReference type="EMBL" id="KAF6205072.1"/>
    </source>
</evidence>
<organism evidence="1 2">
    <name type="scientific">Apolygus lucorum</name>
    <name type="common">Small green plant bug</name>
    <name type="synonym">Lygocoris lucorum</name>
    <dbReference type="NCBI Taxonomy" id="248454"/>
    <lineage>
        <taxon>Eukaryota</taxon>
        <taxon>Metazoa</taxon>
        <taxon>Ecdysozoa</taxon>
        <taxon>Arthropoda</taxon>
        <taxon>Hexapoda</taxon>
        <taxon>Insecta</taxon>
        <taxon>Pterygota</taxon>
        <taxon>Neoptera</taxon>
        <taxon>Paraneoptera</taxon>
        <taxon>Hemiptera</taxon>
        <taxon>Heteroptera</taxon>
        <taxon>Panheteroptera</taxon>
        <taxon>Cimicomorpha</taxon>
        <taxon>Miridae</taxon>
        <taxon>Mirini</taxon>
        <taxon>Apolygus</taxon>
    </lineage>
</organism>
<sequence>MWRAGWACNAVENIRACLVALERLGVNLEGVSVKELREGSLKSVLALFFALSKYKQRLKLQAEANKAKKHDDMLSSGLSQLFPNHIPGKAQWSQLSM</sequence>
<evidence type="ECO:0008006" key="3">
    <source>
        <dbReference type="Google" id="ProtNLM"/>
    </source>
</evidence>
<comment type="caution">
    <text evidence="1">The sequence shown here is derived from an EMBL/GenBank/DDBJ whole genome shotgun (WGS) entry which is preliminary data.</text>
</comment>
<dbReference type="GO" id="GO:0022008">
    <property type="term" value="P:neurogenesis"/>
    <property type="evidence" value="ECO:0007669"/>
    <property type="project" value="InterPro"/>
</dbReference>
<dbReference type="SUPFAM" id="SSF47576">
    <property type="entry name" value="Calponin-homology domain, CH-domain"/>
    <property type="match status" value="1"/>
</dbReference>
<accession>A0A8S9X7W6</accession>
<dbReference type="OrthoDB" id="2161974at2759"/>
<evidence type="ECO:0000313" key="2">
    <source>
        <dbReference type="Proteomes" id="UP000466442"/>
    </source>
</evidence>
<protein>
    <recommendedName>
        <fullName evidence="3">Calponin-homology (CH) domain-containing protein</fullName>
    </recommendedName>
</protein>
<dbReference type="PANTHER" id="PTHR12784:SF28">
    <property type="entry name" value="PROTEIN SICKIE"/>
    <property type="match status" value="1"/>
</dbReference>
<gene>
    <name evidence="1" type="ORF">GE061_019239</name>
</gene>
<keyword evidence="2" id="KW-1185">Reference proteome</keyword>
<dbReference type="AlphaFoldDB" id="A0A8S9X7W6"/>
<dbReference type="PANTHER" id="PTHR12784">
    <property type="entry name" value="STEERIN"/>
    <property type="match status" value="1"/>
</dbReference>
<reference evidence="1" key="1">
    <citation type="journal article" date="2021" name="Mol. Ecol. Resour.">
        <title>Apolygus lucorum genome provides insights into omnivorousness and mesophyll feeding.</title>
        <authorList>
            <person name="Liu Y."/>
            <person name="Liu H."/>
            <person name="Wang H."/>
            <person name="Huang T."/>
            <person name="Liu B."/>
            <person name="Yang B."/>
            <person name="Yin L."/>
            <person name="Li B."/>
            <person name="Zhang Y."/>
            <person name="Zhang S."/>
            <person name="Jiang F."/>
            <person name="Zhang X."/>
            <person name="Ren Y."/>
            <person name="Wang B."/>
            <person name="Wang S."/>
            <person name="Lu Y."/>
            <person name="Wu K."/>
            <person name="Fan W."/>
            <person name="Wang G."/>
        </authorList>
    </citation>
    <scope>NUCLEOTIDE SEQUENCE</scope>
    <source>
        <strain evidence="1">12Hb</strain>
    </source>
</reference>
<dbReference type="Gene3D" id="1.10.418.10">
    <property type="entry name" value="Calponin-like domain"/>
    <property type="match status" value="1"/>
</dbReference>
<proteinExistence type="predicted"/>